<gene>
    <name evidence="9" type="ORF">DMO17_11030</name>
</gene>
<dbReference type="AlphaFoldDB" id="A0A2V4L258"/>
<dbReference type="RefSeq" id="WP_110682536.1">
    <property type="nucleotide sequence ID" value="NZ_QJRX01000005.1"/>
</dbReference>
<keyword evidence="3" id="KW-0998">Cell outer membrane</keyword>
<dbReference type="InterPro" id="IPR036737">
    <property type="entry name" value="OmpA-like_sf"/>
</dbReference>
<evidence type="ECO:0000256" key="2">
    <source>
        <dbReference type="ARBA" id="ARBA00023136"/>
    </source>
</evidence>
<keyword evidence="2 4" id="KW-0472">Membrane</keyword>
<dbReference type="SUPFAM" id="SSF103088">
    <property type="entry name" value="OmpA-like"/>
    <property type="match status" value="1"/>
</dbReference>
<dbReference type="Pfam" id="PF00691">
    <property type="entry name" value="OmpA"/>
    <property type="match status" value="1"/>
</dbReference>
<dbReference type="Proteomes" id="UP000248146">
    <property type="component" value="Unassembled WGS sequence"/>
</dbReference>
<dbReference type="InterPro" id="IPR006664">
    <property type="entry name" value="OMP_bac"/>
</dbReference>
<comment type="subcellular location">
    <subcellularLocation>
        <location evidence="1">Cell outer membrane</location>
    </subcellularLocation>
</comment>
<dbReference type="CDD" id="cd07185">
    <property type="entry name" value="OmpA_C-like"/>
    <property type="match status" value="1"/>
</dbReference>
<evidence type="ECO:0000259" key="8">
    <source>
        <dbReference type="PROSITE" id="PS51123"/>
    </source>
</evidence>
<dbReference type="OrthoDB" id="9782229at2"/>
<dbReference type="GO" id="GO:0009279">
    <property type="term" value="C:cell outer membrane"/>
    <property type="evidence" value="ECO:0007669"/>
    <property type="project" value="UniProtKB-SubCell"/>
</dbReference>
<evidence type="ECO:0000256" key="7">
    <source>
        <dbReference type="SAM" id="SignalP"/>
    </source>
</evidence>
<evidence type="ECO:0000313" key="9">
    <source>
        <dbReference type="EMBL" id="PYC24594.1"/>
    </source>
</evidence>
<accession>A0A2V4L258</accession>
<feature type="domain" description="OmpA-like" evidence="8">
    <location>
        <begin position="138"/>
        <end position="255"/>
    </location>
</feature>
<dbReference type="InterPro" id="IPR025511">
    <property type="entry name" value="DUF4398"/>
</dbReference>
<evidence type="ECO:0000256" key="5">
    <source>
        <dbReference type="SAM" id="Coils"/>
    </source>
</evidence>
<organism evidence="9 10">
    <name type="scientific">Aquipseudomonas alcaligenes</name>
    <name type="common">Pseudomonas alcaligenes</name>
    <dbReference type="NCBI Taxonomy" id="43263"/>
    <lineage>
        <taxon>Bacteria</taxon>
        <taxon>Pseudomonadati</taxon>
        <taxon>Pseudomonadota</taxon>
        <taxon>Gammaproteobacteria</taxon>
        <taxon>Pseudomonadales</taxon>
        <taxon>Pseudomonadaceae</taxon>
        <taxon>Aquipseudomonas</taxon>
    </lineage>
</organism>
<dbReference type="PRINTS" id="PR01021">
    <property type="entry name" value="OMPADOMAIN"/>
</dbReference>
<evidence type="ECO:0000256" key="4">
    <source>
        <dbReference type="PROSITE-ProRule" id="PRU00473"/>
    </source>
</evidence>
<comment type="caution">
    <text evidence="9">The sequence shown here is derived from an EMBL/GenBank/DDBJ whole genome shotgun (WGS) entry which is preliminary data.</text>
</comment>
<dbReference type="Gene3D" id="3.30.1330.60">
    <property type="entry name" value="OmpA-like domain"/>
    <property type="match status" value="1"/>
</dbReference>
<dbReference type="PROSITE" id="PS51257">
    <property type="entry name" value="PROKAR_LIPOPROTEIN"/>
    <property type="match status" value="1"/>
</dbReference>
<dbReference type="PANTHER" id="PTHR30329">
    <property type="entry name" value="STATOR ELEMENT OF FLAGELLAR MOTOR COMPLEX"/>
    <property type="match status" value="1"/>
</dbReference>
<dbReference type="EMBL" id="QJRX01000005">
    <property type="protein sequence ID" value="PYC24594.1"/>
    <property type="molecule type" value="Genomic_DNA"/>
</dbReference>
<protein>
    <recommendedName>
        <fullName evidence="8">OmpA-like domain-containing protein</fullName>
    </recommendedName>
</protein>
<dbReference type="Pfam" id="PF14346">
    <property type="entry name" value="DUF4398"/>
    <property type="match status" value="1"/>
</dbReference>
<evidence type="ECO:0000256" key="3">
    <source>
        <dbReference type="ARBA" id="ARBA00023237"/>
    </source>
</evidence>
<evidence type="ECO:0000313" key="10">
    <source>
        <dbReference type="Proteomes" id="UP000248146"/>
    </source>
</evidence>
<evidence type="ECO:0000256" key="1">
    <source>
        <dbReference type="ARBA" id="ARBA00004442"/>
    </source>
</evidence>
<proteinExistence type="predicted"/>
<reference evidence="9 10" key="1">
    <citation type="submission" date="2018-06" db="EMBL/GenBank/DDBJ databases">
        <title>Pseudomonas diversity within urban Lake Michigan freshwaters.</title>
        <authorList>
            <person name="Batrich M."/>
            <person name="Hatzopoulos T."/>
            <person name="Putonti C."/>
        </authorList>
    </citation>
    <scope>NUCLEOTIDE SEQUENCE [LARGE SCALE GENOMIC DNA]</scope>
    <source>
        <strain evidence="9 10">MB-090714</strain>
    </source>
</reference>
<dbReference type="InterPro" id="IPR050330">
    <property type="entry name" value="Bact_OuterMem_StrucFunc"/>
</dbReference>
<feature type="region of interest" description="Disordered" evidence="6">
    <location>
        <begin position="221"/>
        <end position="244"/>
    </location>
</feature>
<keyword evidence="7" id="KW-0732">Signal</keyword>
<name>A0A2V4L258_AQUAC</name>
<feature type="coiled-coil region" evidence="5">
    <location>
        <begin position="90"/>
        <end position="136"/>
    </location>
</feature>
<evidence type="ECO:0000256" key="6">
    <source>
        <dbReference type="SAM" id="MobiDB-lite"/>
    </source>
</evidence>
<dbReference type="PANTHER" id="PTHR30329:SF21">
    <property type="entry name" value="LIPOPROTEIN YIAD-RELATED"/>
    <property type="match status" value="1"/>
</dbReference>
<sequence length="259" mass="28303">MNSVRNAQYLLGAIAFCALLAGCASTPDMAPGAAEARDNLSRLQGDVQLANRAPLAIKEAEAAVVAAEQPGHDEVVGQHLVLMADRKVEIARAQAQTRLYEDQRQQLSAQREQARLDSRTLEADSLQRQLTRLNARETDRGLVITLGDLLFASGRSVLRAESADNLDRLAAFLQGNPDRDLMIEGHTDNVGSDSSNLYLSQQRAEAVRTYLEGQGIDSDRLAVSGRGEREPVAGNDSASGRQMNRRVEVIISHRYNSQR</sequence>
<dbReference type="InterPro" id="IPR006665">
    <property type="entry name" value="OmpA-like"/>
</dbReference>
<feature type="signal peptide" evidence="7">
    <location>
        <begin position="1"/>
        <end position="30"/>
    </location>
</feature>
<dbReference type="PROSITE" id="PS51123">
    <property type="entry name" value="OMPA_2"/>
    <property type="match status" value="1"/>
</dbReference>
<dbReference type="PRINTS" id="PR01023">
    <property type="entry name" value="NAFLGMOTY"/>
</dbReference>
<feature type="chain" id="PRO_5016060065" description="OmpA-like domain-containing protein" evidence="7">
    <location>
        <begin position="31"/>
        <end position="259"/>
    </location>
</feature>
<keyword evidence="5" id="KW-0175">Coiled coil</keyword>